<accession>A0AAU7AWM6</accession>
<proteinExistence type="predicted"/>
<evidence type="ECO:0000313" key="1">
    <source>
        <dbReference type="EMBL" id="XAY05850.1"/>
    </source>
</evidence>
<sequence length="212" mass="22401">MLATVTSDGLRILTVGDRYRADAATDVGARLWPALVAALRGRGDTVSILTTDDSGPELDGVDRSLHWFRAADGSWRRPARLEASRISRRALLRLGEIEQSFRPQAVVWVALGGLPLTLAGATGLPELACVLDDWPVYGPQVDLRARQEGWDPAAVTAWTCGDVTLRDAALTALGDRVDPAAVHVDPPGDAAGWAAAVTARLDLAVAARPAPG</sequence>
<dbReference type="KEGG" id="parq:DSM112329_02710"/>
<reference evidence="1" key="1">
    <citation type="submission" date="2022-12" db="EMBL/GenBank/DDBJ databases">
        <title>Paraconexibacter alkalitolerans sp. nov. and Baekduia alba sp. nov., isolated from soil and emended description of the genera Paraconexibacter (Chun et al., 2020) and Baekduia (An et al., 2020).</title>
        <authorList>
            <person name="Vieira S."/>
            <person name="Huber K.J."/>
            <person name="Geppert A."/>
            <person name="Wolf J."/>
            <person name="Neumann-Schaal M."/>
            <person name="Muesken M."/>
            <person name="Overmann J."/>
        </authorList>
    </citation>
    <scope>NUCLEOTIDE SEQUENCE</scope>
    <source>
        <strain evidence="1">AEG42_29</strain>
    </source>
</reference>
<protein>
    <submittedName>
        <fullName evidence="1">Uncharacterized protein</fullName>
    </submittedName>
</protein>
<organism evidence="1">
    <name type="scientific">Paraconexibacter sp. AEG42_29</name>
    <dbReference type="NCBI Taxonomy" id="2997339"/>
    <lineage>
        <taxon>Bacteria</taxon>
        <taxon>Bacillati</taxon>
        <taxon>Actinomycetota</taxon>
        <taxon>Thermoleophilia</taxon>
        <taxon>Solirubrobacterales</taxon>
        <taxon>Paraconexibacteraceae</taxon>
        <taxon>Paraconexibacter</taxon>
    </lineage>
</organism>
<name>A0AAU7AWM6_9ACTN</name>
<dbReference type="AlphaFoldDB" id="A0AAU7AWM6"/>
<gene>
    <name evidence="1" type="ORF">DSM112329_02710</name>
</gene>
<dbReference type="EMBL" id="CP114014">
    <property type="protein sequence ID" value="XAY05850.1"/>
    <property type="molecule type" value="Genomic_DNA"/>
</dbReference>